<keyword evidence="2" id="KW-1185">Reference proteome</keyword>
<proteinExistence type="predicted"/>
<accession>A0A1H9CC62</accession>
<dbReference type="AlphaFoldDB" id="A0A1H9CC62"/>
<dbReference type="Proteomes" id="UP000199114">
    <property type="component" value="Unassembled WGS sequence"/>
</dbReference>
<organism evidence="1 2">
    <name type="scientific">Natrinema salaciae</name>
    <dbReference type="NCBI Taxonomy" id="1186196"/>
    <lineage>
        <taxon>Archaea</taxon>
        <taxon>Methanobacteriati</taxon>
        <taxon>Methanobacteriota</taxon>
        <taxon>Stenosarchaea group</taxon>
        <taxon>Halobacteria</taxon>
        <taxon>Halobacteriales</taxon>
        <taxon>Natrialbaceae</taxon>
        <taxon>Natrinema</taxon>
    </lineage>
</organism>
<name>A0A1H9CC62_9EURY</name>
<dbReference type="RefSeq" id="WP_090614214.1">
    <property type="nucleotide sequence ID" value="NZ_FOFD01000001.1"/>
</dbReference>
<reference evidence="2" key="1">
    <citation type="submission" date="2016-10" db="EMBL/GenBank/DDBJ databases">
        <authorList>
            <person name="Varghese N."/>
            <person name="Submissions S."/>
        </authorList>
    </citation>
    <scope>NUCLEOTIDE SEQUENCE [LARGE SCALE GENOMIC DNA]</scope>
    <source>
        <strain evidence="2">DSM 25055</strain>
    </source>
</reference>
<gene>
    <name evidence="1" type="ORF">SAMN04489841_1002</name>
</gene>
<sequence>MTDGRLSRVRTRLGARIRDRLEGVRWWYALRFGGAPRCAECGDEAAWIAVTEDEPRCFKHIPSEGTDAIRDVQPEDCFTDWDEKADDA</sequence>
<dbReference type="EMBL" id="FOFD01000001">
    <property type="protein sequence ID" value="SEP98383.1"/>
    <property type="molecule type" value="Genomic_DNA"/>
</dbReference>
<protein>
    <submittedName>
        <fullName evidence="1">Uncharacterized protein</fullName>
    </submittedName>
</protein>
<evidence type="ECO:0000313" key="2">
    <source>
        <dbReference type="Proteomes" id="UP000199114"/>
    </source>
</evidence>
<dbReference type="OrthoDB" id="180395at2157"/>
<evidence type="ECO:0000313" key="1">
    <source>
        <dbReference type="EMBL" id="SEP98383.1"/>
    </source>
</evidence>